<evidence type="ECO:0000313" key="3">
    <source>
        <dbReference type="Proteomes" id="UP001180737"/>
    </source>
</evidence>
<feature type="non-terminal residue" evidence="2">
    <location>
        <position position="1"/>
    </location>
</feature>
<evidence type="ECO:0000256" key="1">
    <source>
        <dbReference type="SAM" id="MobiDB-lite"/>
    </source>
</evidence>
<feature type="region of interest" description="Disordered" evidence="1">
    <location>
        <begin position="1"/>
        <end position="46"/>
    </location>
</feature>
<feature type="compositionally biased region" description="Low complexity" evidence="1">
    <location>
        <begin position="34"/>
        <end position="46"/>
    </location>
</feature>
<dbReference type="EMBL" id="JAVRFJ010000030">
    <property type="protein sequence ID" value="MDT0571639.1"/>
    <property type="molecule type" value="Genomic_DNA"/>
</dbReference>
<comment type="caution">
    <text evidence="2">The sequence shown here is derived from an EMBL/GenBank/DDBJ whole genome shotgun (WGS) entry which is preliminary data.</text>
</comment>
<dbReference type="Proteomes" id="UP001180737">
    <property type="component" value="Unassembled WGS sequence"/>
</dbReference>
<accession>A0ABU2Z5T1</accession>
<organism evidence="2 3">
    <name type="scientific">Streptomyces gottesmaniae</name>
    <dbReference type="NCBI Taxonomy" id="3075518"/>
    <lineage>
        <taxon>Bacteria</taxon>
        <taxon>Bacillati</taxon>
        <taxon>Actinomycetota</taxon>
        <taxon>Actinomycetes</taxon>
        <taxon>Kitasatosporales</taxon>
        <taxon>Streptomycetaceae</taxon>
        <taxon>Streptomyces</taxon>
    </lineage>
</organism>
<evidence type="ECO:0000313" key="2">
    <source>
        <dbReference type="EMBL" id="MDT0571639.1"/>
    </source>
</evidence>
<gene>
    <name evidence="2" type="ORF">RM704_29960</name>
</gene>
<protein>
    <recommendedName>
        <fullName evidence="4">Transcriptional regulator</fullName>
    </recommendedName>
</protein>
<name>A0ABU2Z5T1_9ACTN</name>
<evidence type="ECO:0008006" key="4">
    <source>
        <dbReference type="Google" id="ProtNLM"/>
    </source>
</evidence>
<proteinExistence type="predicted"/>
<sequence>PAHPSHLASADPHHLTASAPGREPSVGLTAGVEAAPTAPPWLTTPDPDVALLQRLRDALEAL</sequence>
<reference evidence="2" key="1">
    <citation type="submission" date="2024-05" db="EMBL/GenBank/DDBJ databases">
        <title>30 novel species of actinomycetes from the DSMZ collection.</title>
        <authorList>
            <person name="Nouioui I."/>
        </authorList>
    </citation>
    <scope>NUCLEOTIDE SEQUENCE</scope>
    <source>
        <strain evidence="2">DSM 3412</strain>
    </source>
</reference>
<keyword evidence="3" id="KW-1185">Reference proteome</keyword>